<reference evidence="2" key="1">
    <citation type="journal article" date="2022" name="bioRxiv">
        <title>Sequencing and chromosome-scale assembly of the giantPleurodeles waltlgenome.</title>
        <authorList>
            <person name="Brown T."/>
            <person name="Elewa A."/>
            <person name="Iarovenko S."/>
            <person name="Subramanian E."/>
            <person name="Araus A.J."/>
            <person name="Petzold A."/>
            <person name="Susuki M."/>
            <person name="Suzuki K.-i.T."/>
            <person name="Hayashi T."/>
            <person name="Toyoda A."/>
            <person name="Oliveira C."/>
            <person name="Osipova E."/>
            <person name="Leigh N.D."/>
            <person name="Simon A."/>
            <person name="Yun M.H."/>
        </authorList>
    </citation>
    <scope>NUCLEOTIDE SEQUENCE</scope>
    <source>
        <strain evidence="2">20211129_DDA</strain>
        <tissue evidence="2">Liver</tissue>
    </source>
</reference>
<proteinExistence type="predicted"/>
<accession>A0AAV7M7N5</accession>
<evidence type="ECO:0000313" key="3">
    <source>
        <dbReference type="Proteomes" id="UP001066276"/>
    </source>
</evidence>
<dbReference type="AlphaFoldDB" id="A0AAV7M7N5"/>
<feature type="region of interest" description="Disordered" evidence="1">
    <location>
        <begin position="51"/>
        <end position="71"/>
    </location>
</feature>
<protein>
    <submittedName>
        <fullName evidence="2">Uncharacterized protein</fullName>
    </submittedName>
</protein>
<feature type="region of interest" description="Disordered" evidence="1">
    <location>
        <begin position="84"/>
        <end position="134"/>
    </location>
</feature>
<dbReference type="EMBL" id="JANPWB010000014">
    <property type="protein sequence ID" value="KAJ1098800.1"/>
    <property type="molecule type" value="Genomic_DNA"/>
</dbReference>
<keyword evidence="3" id="KW-1185">Reference proteome</keyword>
<evidence type="ECO:0000313" key="2">
    <source>
        <dbReference type="EMBL" id="KAJ1098800.1"/>
    </source>
</evidence>
<comment type="caution">
    <text evidence="2">The sequence shown here is derived from an EMBL/GenBank/DDBJ whole genome shotgun (WGS) entry which is preliminary data.</text>
</comment>
<feature type="region of interest" description="Disordered" evidence="1">
    <location>
        <begin position="1"/>
        <end position="25"/>
    </location>
</feature>
<sequence length="134" mass="14991">MGDRGSALSLEPEEEYPGGTPDGTEAILEEVGAHGRRDCNYDLETIGVLNPVQGREEEGSAGDQQRAGWTDKCRRWKPEENCVDRKRRPLQKQRSRRTSWRKEKRKGRPRSWKKVAHSGTGCSLNGTLGGGTLK</sequence>
<feature type="compositionally biased region" description="Basic residues" evidence="1">
    <location>
        <begin position="85"/>
        <end position="116"/>
    </location>
</feature>
<gene>
    <name evidence="2" type="ORF">NDU88_003907</name>
</gene>
<name>A0AAV7M7N5_PLEWA</name>
<organism evidence="2 3">
    <name type="scientific">Pleurodeles waltl</name>
    <name type="common">Iberian ribbed newt</name>
    <dbReference type="NCBI Taxonomy" id="8319"/>
    <lineage>
        <taxon>Eukaryota</taxon>
        <taxon>Metazoa</taxon>
        <taxon>Chordata</taxon>
        <taxon>Craniata</taxon>
        <taxon>Vertebrata</taxon>
        <taxon>Euteleostomi</taxon>
        <taxon>Amphibia</taxon>
        <taxon>Batrachia</taxon>
        <taxon>Caudata</taxon>
        <taxon>Salamandroidea</taxon>
        <taxon>Salamandridae</taxon>
        <taxon>Pleurodelinae</taxon>
        <taxon>Pleurodeles</taxon>
    </lineage>
</organism>
<evidence type="ECO:0000256" key="1">
    <source>
        <dbReference type="SAM" id="MobiDB-lite"/>
    </source>
</evidence>
<dbReference type="Proteomes" id="UP001066276">
    <property type="component" value="Chromosome 10"/>
</dbReference>